<evidence type="ECO:0000313" key="1">
    <source>
        <dbReference type="EMBL" id="PEG30983.1"/>
    </source>
</evidence>
<dbReference type="PANTHER" id="PTHR18901:SF38">
    <property type="entry name" value="PSEUDOURIDINE-5'-PHOSPHATASE"/>
    <property type="match status" value="1"/>
</dbReference>
<keyword evidence="2" id="KW-1185">Reference proteome</keyword>
<dbReference type="SUPFAM" id="SSF56784">
    <property type="entry name" value="HAD-like"/>
    <property type="match status" value="1"/>
</dbReference>
<dbReference type="PRINTS" id="PR00413">
    <property type="entry name" value="HADHALOGNASE"/>
</dbReference>
<dbReference type="AlphaFoldDB" id="A0A2A7MHP3"/>
<organism evidence="1 2">
    <name type="scientific">Clostridium neonatale</name>
    <dbReference type="NCBI Taxonomy" id="137838"/>
    <lineage>
        <taxon>Bacteria</taxon>
        <taxon>Bacillati</taxon>
        <taxon>Bacillota</taxon>
        <taxon>Clostridia</taxon>
        <taxon>Eubacteriales</taxon>
        <taxon>Clostridiaceae</taxon>
        <taxon>Clostridium</taxon>
    </lineage>
</organism>
<dbReference type="EMBL" id="PDCJ01000001">
    <property type="protein sequence ID" value="PEG30983.1"/>
    <property type="molecule type" value="Genomic_DNA"/>
</dbReference>
<accession>A0A2A7MHP3</accession>
<dbReference type="Gene3D" id="3.40.50.1000">
    <property type="entry name" value="HAD superfamily/HAD-like"/>
    <property type="match status" value="1"/>
</dbReference>
<dbReference type="PANTHER" id="PTHR18901">
    <property type="entry name" value="2-DEOXYGLUCOSE-6-PHOSPHATE PHOSPHATASE 2"/>
    <property type="match status" value="1"/>
</dbReference>
<dbReference type="NCBIfam" id="TIGR01509">
    <property type="entry name" value="HAD-SF-IA-v3"/>
    <property type="match status" value="1"/>
</dbReference>
<dbReference type="STRING" id="137838.GCA_001458595_02358"/>
<dbReference type="SFLD" id="SFLDG01135">
    <property type="entry name" value="C1.5.6:_HAD__Beta-PGM__Phospha"/>
    <property type="match status" value="1"/>
</dbReference>
<dbReference type="InterPro" id="IPR023214">
    <property type="entry name" value="HAD_sf"/>
</dbReference>
<name>A0A2A7MHP3_9CLOT</name>
<dbReference type="CDD" id="cd07505">
    <property type="entry name" value="HAD_BPGM-like"/>
    <property type="match status" value="1"/>
</dbReference>
<dbReference type="Pfam" id="PF13419">
    <property type="entry name" value="HAD_2"/>
    <property type="match status" value="1"/>
</dbReference>
<reference evidence="1 2" key="1">
    <citation type="submission" date="2017-10" db="EMBL/GenBank/DDBJ databases">
        <title>Effective Description of Clostridium neonatale sp. nov. linked to necrotizing enterocolitis in neonates and a clarification of species assignable to the genus Clostridium (Prazmowski 1880) emend. Lawson and Rainey 2016.</title>
        <authorList>
            <person name="Bernard K."/>
            <person name="Burdz T."/>
            <person name="Wiebe D."/>
            <person name="Balcewich B."/>
            <person name="Alfa M."/>
            <person name="Bernier A.-M."/>
        </authorList>
    </citation>
    <scope>NUCLEOTIDE SEQUENCE [LARGE SCALE GENOMIC DNA]</scope>
    <source>
        <strain evidence="1 2">LCDC99A005</strain>
    </source>
</reference>
<dbReference type="SFLD" id="SFLDG01129">
    <property type="entry name" value="C1.5:_HAD__Beta-PGM__Phosphata"/>
    <property type="match status" value="1"/>
</dbReference>
<dbReference type="OrthoDB" id="9797743at2"/>
<dbReference type="InterPro" id="IPR041492">
    <property type="entry name" value="HAD_2"/>
</dbReference>
<dbReference type="NCBIfam" id="TIGR01549">
    <property type="entry name" value="HAD-SF-IA-v1"/>
    <property type="match status" value="1"/>
</dbReference>
<sequence length="220" mass="25349">MKNVKAVIFDMDGVIFDTEKAYLDIWTNVFETHGYALDRNIYISLMGTGKENVMKVFKEKYGENLPIIEMYKEKDEKLLDRVKRRLVPIKDGAYELLNYLKENNFKIALATSSRRERLDLQIKMFDIFEMFDAIVCGEDVINGKPNPEIFLKASEKLGVAPKDCIVIEDSLAGIKGAYAGGMIGFHVQDLKIADEDILRYCNKNFMNLKEIKDYISEVFK</sequence>
<gene>
    <name evidence="1" type="ORF">CQ394_04465</name>
</gene>
<dbReference type="RefSeq" id="WP_058295147.1">
    <property type="nucleotide sequence ID" value="NZ_CAKJVF010000036.1"/>
</dbReference>
<evidence type="ECO:0000313" key="2">
    <source>
        <dbReference type="Proteomes" id="UP000220840"/>
    </source>
</evidence>
<comment type="caution">
    <text evidence="1">The sequence shown here is derived from an EMBL/GenBank/DDBJ whole genome shotgun (WGS) entry which is preliminary data.</text>
</comment>
<dbReference type="Gene3D" id="1.10.150.240">
    <property type="entry name" value="Putative phosphatase, domain 2"/>
    <property type="match status" value="1"/>
</dbReference>
<proteinExistence type="predicted"/>
<dbReference type="InterPro" id="IPR036412">
    <property type="entry name" value="HAD-like_sf"/>
</dbReference>
<dbReference type="InterPro" id="IPR023198">
    <property type="entry name" value="PGP-like_dom2"/>
</dbReference>
<protein>
    <submittedName>
        <fullName evidence="1">HAD family phosphatase</fullName>
    </submittedName>
</protein>
<dbReference type="SFLD" id="SFLDS00003">
    <property type="entry name" value="Haloacid_Dehalogenase"/>
    <property type="match status" value="1"/>
</dbReference>
<dbReference type="InterPro" id="IPR006439">
    <property type="entry name" value="HAD-SF_hydro_IA"/>
</dbReference>
<dbReference type="Proteomes" id="UP000220840">
    <property type="component" value="Unassembled WGS sequence"/>
</dbReference>